<dbReference type="PANTHER" id="PTHR35333">
    <property type="entry name" value="BETA-LACTAMASE"/>
    <property type="match status" value="1"/>
</dbReference>
<dbReference type="NCBIfam" id="NF033103">
    <property type="entry name" value="bla_class_A"/>
    <property type="match status" value="1"/>
</dbReference>
<proteinExistence type="inferred from homology"/>
<organism evidence="5 6">
    <name type="scientific">Nibrella saemangeumensis</name>
    <dbReference type="NCBI Taxonomy" id="1084526"/>
    <lineage>
        <taxon>Bacteria</taxon>
        <taxon>Pseudomonadati</taxon>
        <taxon>Bacteroidota</taxon>
        <taxon>Cytophagia</taxon>
        <taxon>Cytophagales</taxon>
        <taxon>Spirosomataceae</taxon>
        <taxon>Nibrella</taxon>
    </lineage>
</organism>
<dbReference type="InterPro" id="IPR045155">
    <property type="entry name" value="Beta-lactam_cat"/>
</dbReference>
<evidence type="ECO:0000313" key="6">
    <source>
        <dbReference type="Proteomes" id="UP001501175"/>
    </source>
</evidence>
<dbReference type="InterPro" id="IPR000871">
    <property type="entry name" value="Beta-lactam_class-A"/>
</dbReference>
<sequence length="236" mass="25974">MQSVYKLPISMAVLQRVDQGTLKLDQPVRVEKRDYVSPAQHSPIRDKYPNGTELTLSELLRYNVSESDGSACDVLLRLLDGPQTVMRYLHGIGVKNMIVANTEKEIGSDNAVQYRNWSTPNDAVIMLKALQEGRTLSKSSRDLLFRWITATPTGMQRIKALLPKGTLVAHKTGSSRTLNGITAATNNIGLITLPNGQHIALAVFVSDSKADDAVRDEVIAKTARAIWDAWSPVPPK</sequence>
<keyword evidence="6" id="KW-1185">Reference proteome</keyword>
<dbReference type="SUPFAM" id="SSF56601">
    <property type="entry name" value="beta-lactamase/transpeptidase-like"/>
    <property type="match status" value="1"/>
</dbReference>
<comment type="catalytic activity">
    <reaction evidence="1">
        <text>a beta-lactam + H2O = a substituted beta-amino acid</text>
        <dbReference type="Rhea" id="RHEA:20401"/>
        <dbReference type="ChEBI" id="CHEBI:15377"/>
        <dbReference type="ChEBI" id="CHEBI:35627"/>
        <dbReference type="ChEBI" id="CHEBI:140347"/>
        <dbReference type="EC" id="3.5.2.6"/>
    </reaction>
</comment>
<dbReference type="PANTHER" id="PTHR35333:SF3">
    <property type="entry name" value="BETA-LACTAMASE-TYPE TRANSPEPTIDASE FOLD CONTAINING PROTEIN"/>
    <property type="match status" value="1"/>
</dbReference>
<dbReference type="EC" id="3.5.2.6" evidence="3"/>
<name>A0ABP8NJJ5_9BACT</name>
<evidence type="ECO:0000256" key="1">
    <source>
        <dbReference type="ARBA" id="ARBA00001526"/>
    </source>
</evidence>
<evidence type="ECO:0000259" key="4">
    <source>
        <dbReference type="Pfam" id="PF13354"/>
    </source>
</evidence>
<evidence type="ECO:0000256" key="2">
    <source>
        <dbReference type="ARBA" id="ARBA00009009"/>
    </source>
</evidence>
<reference evidence="6" key="1">
    <citation type="journal article" date="2019" name="Int. J. Syst. Evol. Microbiol.">
        <title>The Global Catalogue of Microorganisms (GCM) 10K type strain sequencing project: providing services to taxonomists for standard genome sequencing and annotation.</title>
        <authorList>
            <consortium name="The Broad Institute Genomics Platform"/>
            <consortium name="The Broad Institute Genome Sequencing Center for Infectious Disease"/>
            <person name="Wu L."/>
            <person name="Ma J."/>
        </authorList>
    </citation>
    <scope>NUCLEOTIDE SEQUENCE [LARGE SCALE GENOMIC DNA]</scope>
    <source>
        <strain evidence="6">JCM 17927</strain>
    </source>
</reference>
<comment type="caution">
    <text evidence="5">The sequence shown here is derived from an EMBL/GenBank/DDBJ whole genome shotgun (WGS) entry which is preliminary data.</text>
</comment>
<dbReference type="EMBL" id="BAABHD010000083">
    <property type="protein sequence ID" value="GAA4468143.1"/>
    <property type="molecule type" value="Genomic_DNA"/>
</dbReference>
<evidence type="ECO:0000256" key="3">
    <source>
        <dbReference type="ARBA" id="ARBA00012865"/>
    </source>
</evidence>
<evidence type="ECO:0000313" key="5">
    <source>
        <dbReference type="EMBL" id="GAA4468143.1"/>
    </source>
</evidence>
<feature type="domain" description="Beta-lactamase class A catalytic" evidence="4">
    <location>
        <begin position="2"/>
        <end position="205"/>
    </location>
</feature>
<protein>
    <recommendedName>
        <fullName evidence="3">beta-lactamase</fullName>
        <ecNumber evidence="3">3.5.2.6</ecNumber>
    </recommendedName>
</protein>
<accession>A0ABP8NJJ5</accession>
<dbReference type="Proteomes" id="UP001501175">
    <property type="component" value="Unassembled WGS sequence"/>
</dbReference>
<gene>
    <name evidence="5" type="ORF">GCM10023189_52960</name>
</gene>
<dbReference type="Gene3D" id="3.40.710.10">
    <property type="entry name" value="DD-peptidase/beta-lactamase superfamily"/>
    <property type="match status" value="1"/>
</dbReference>
<dbReference type="InterPro" id="IPR012338">
    <property type="entry name" value="Beta-lactam/transpept-like"/>
</dbReference>
<comment type="similarity">
    <text evidence="2">Belongs to the class-A beta-lactamase family.</text>
</comment>
<dbReference type="Pfam" id="PF13354">
    <property type="entry name" value="Beta-lactamase2"/>
    <property type="match status" value="1"/>
</dbReference>